<organism evidence="1 2">
    <name type="scientific">Boothiomyces macroporosus</name>
    <dbReference type="NCBI Taxonomy" id="261099"/>
    <lineage>
        <taxon>Eukaryota</taxon>
        <taxon>Fungi</taxon>
        <taxon>Fungi incertae sedis</taxon>
        <taxon>Chytridiomycota</taxon>
        <taxon>Chytridiomycota incertae sedis</taxon>
        <taxon>Chytridiomycetes</taxon>
        <taxon>Rhizophydiales</taxon>
        <taxon>Terramycetaceae</taxon>
        <taxon>Boothiomyces</taxon>
    </lineage>
</organism>
<accession>A0AAD5UHJ7</accession>
<evidence type="ECO:0000313" key="1">
    <source>
        <dbReference type="EMBL" id="KAJ3258296.1"/>
    </source>
</evidence>
<protein>
    <submittedName>
        <fullName evidence="1">Uncharacterized protein</fullName>
    </submittedName>
</protein>
<evidence type="ECO:0000313" key="2">
    <source>
        <dbReference type="Proteomes" id="UP001210925"/>
    </source>
</evidence>
<dbReference type="Proteomes" id="UP001210925">
    <property type="component" value="Unassembled WGS sequence"/>
</dbReference>
<reference evidence="1" key="1">
    <citation type="submission" date="2020-05" db="EMBL/GenBank/DDBJ databases">
        <title>Phylogenomic resolution of chytrid fungi.</title>
        <authorList>
            <person name="Stajich J.E."/>
            <person name="Amses K."/>
            <person name="Simmons R."/>
            <person name="Seto K."/>
            <person name="Myers J."/>
            <person name="Bonds A."/>
            <person name="Quandt C.A."/>
            <person name="Barry K."/>
            <person name="Liu P."/>
            <person name="Grigoriev I."/>
            <person name="Longcore J.E."/>
            <person name="James T.Y."/>
        </authorList>
    </citation>
    <scope>NUCLEOTIDE SEQUENCE</scope>
    <source>
        <strain evidence="1">PLAUS21</strain>
    </source>
</reference>
<comment type="caution">
    <text evidence="1">The sequence shown here is derived from an EMBL/GenBank/DDBJ whole genome shotgun (WGS) entry which is preliminary data.</text>
</comment>
<dbReference type="AlphaFoldDB" id="A0AAD5UHJ7"/>
<gene>
    <name evidence="1" type="ORF">HK103_003777</name>
</gene>
<dbReference type="EMBL" id="JADGKB010000029">
    <property type="protein sequence ID" value="KAJ3258296.1"/>
    <property type="molecule type" value="Genomic_DNA"/>
</dbReference>
<keyword evidence="2" id="KW-1185">Reference proteome</keyword>
<sequence>MLLESIYKLFQPISLYIDEYLLHGNRQDDRLQNEFAKKINQLNSLVTSDYLSMDNSSYFGIQCMIEKDFDFVAIHGPVLNYNQKYLAHFLARNKVNKLSVTGELNFDISNIIHLDLDVSRIGKVQLTNIKVLTLKLTGISDESMRNLSEALYNSDIVILRILGTQLPLLEDIPSLTTLIIDNSTIQTDLTNVPVSIRQLSIQSSNCDQVDLMEFLSKSSIRGLAIDLQDYPDNQLLLECISHSKVDSLEICNHGEQSLDLPNIRKLKIDECGFLTCPDALTVIMGKGPFSTLQFTDNWAKYIEYKREAVYKRCIPLLGLPHEINCLILSYFGNITDLEFLLDISTVNVEMTKLDPPPFVSELILN</sequence>
<proteinExistence type="predicted"/>
<name>A0AAD5UHJ7_9FUNG</name>